<sequence>MVFGEPWYGDGGLADETLLDLAPRLTGLEAVFLGDLEDDEAMISTIYLQDVAPVLAAFPGLRELAVRGGEGLAFPVTGHEELRVLRVQSGGLPPEAAAQIAAADLPSLERLELWLGDDDYGGGTTVEHLAPLLTGRGKPALRHLGLQNSPIQDELAAALASAPVVARLTSLSLSMGTLGDEGAEALLLGQPLTHLRELDLSHHFLSHAMMLRLWTELEPHGVRVDLTSRQEDEGDDPDWDEEDGRYVAVGE</sequence>
<dbReference type="Pfam" id="PF13516">
    <property type="entry name" value="LRR_6"/>
    <property type="match status" value="1"/>
</dbReference>
<reference evidence="2 3" key="1">
    <citation type="submission" date="2020-03" db="EMBL/GenBank/DDBJ databases">
        <title>A novel species.</title>
        <authorList>
            <person name="Gao J."/>
        </authorList>
    </citation>
    <scope>NUCLEOTIDE SEQUENCE [LARGE SCALE GENOMIC DNA]</scope>
    <source>
        <strain evidence="2 3">QMT-12</strain>
    </source>
</reference>
<dbReference type="InterPro" id="IPR001611">
    <property type="entry name" value="Leu-rich_rpt"/>
</dbReference>
<organism evidence="2 3">
    <name type="scientific">Streptomyces liangshanensis</name>
    <dbReference type="NCBI Taxonomy" id="2717324"/>
    <lineage>
        <taxon>Bacteria</taxon>
        <taxon>Bacillati</taxon>
        <taxon>Actinomycetota</taxon>
        <taxon>Actinomycetes</taxon>
        <taxon>Kitasatosporales</taxon>
        <taxon>Streptomycetaceae</taxon>
        <taxon>Streptomyces</taxon>
    </lineage>
</organism>
<dbReference type="Proteomes" id="UP000501179">
    <property type="component" value="Chromosome"/>
</dbReference>
<dbReference type="AlphaFoldDB" id="A0A6G9H8P0"/>
<dbReference type="Gene3D" id="3.80.10.10">
    <property type="entry name" value="Ribonuclease Inhibitor"/>
    <property type="match status" value="1"/>
</dbReference>
<dbReference type="EMBL" id="CP050177">
    <property type="protein sequence ID" value="QIQ06666.1"/>
    <property type="molecule type" value="Genomic_DNA"/>
</dbReference>
<dbReference type="NCBIfam" id="NF038076">
    <property type="entry name" value="fam_STM4015"/>
    <property type="match status" value="1"/>
</dbReference>
<name>A0A6G9H8P0_9ACTN</name>
<feature type="region of interest" description="Disordered" evidence="1">
    <location>
        <begin position="227"/>
        <end position="251"/>
    </location>
</feature>
<dbReference type="InterPro" id="IPR032675">
    <property type="entry name" value="LRR_dom_sf"/>
</dbReference>
<evidence type="ECO:0000313" key="2">
    <source>
        <dbReference type="EMBL" id="QIQ06666.1"/>
    </source>
</evidence>
<gene>
    <name evidence="2" type="ORF">HA039_03420</name>
</gene>
<dbReference type="KEGG" id="slia:HA039_03420"/>
<dbReference type="InterPro" id="IPR047722">
    <property type="entry name" value="STM4015-like"/>
</dbReference>
<evidence type="ECO:0000313" key="3">
    <source>
        <dbReference type="Proteomes" id="UP000501179"/>
    </source>
</evidence>
<evidence type="ECO:0000256" key="1">
    <source>
        <dbReference type="SAM" id="MobiDB-lite"/>
    </source>
</evidence>
<dbReference type="SUPFAM" id="SSF52047">
    <property type="entry name" value="RNI-like"/>
    <property type="match status" value="1"/>
</dbReference>
<protein>
    <submittedName>
        <fullName evidence="2">Leucine-rich repeat domain-containing protein</fullName>
    </submittedName>
</protein>
<proteinExistence type="predicted"/>
<feature type="compositionally biased region" description="Acidic residues" evidence="1">
    <location>
        <begin position="232"/>
        <end position="243"/>
    </location>
</feature>
<keyword evidence="3" id="KW-1185">Reference proteome</keyword>
<accession>A0A6G9H8P0</accession>